<dbReference type="InterPro" id="IPR052200">
    <property type="entry name" value="Protoporphyrinogen_IX_DH"/>
</dbReference>
<proteinExistence type="predicted"/>
<gene>
    <name evidence="2" type="ORF">DSOL_3175</name>
</gene>
<organism evidence="2 3">
    <name type="scientific">Desulfosporosinus metallidurans</name>
    <dbReference type="NCBI Taxonomy" id="1888891"/>
    <lineage>
        <taxon>Bacteria</taxon>
        <taxon>Bacillati</taxon>
        <taxon>Bacillota</taxon>
        <taxon>Clostridia</taxon>
        <taxon>Eubacteriales</taxon>
        <taxon>Desulfitobacteriaceae</taxon>
        <taxon>Desulfosporosinus</taxon>
    </lineage>
</organism>
<dbReference type="PANTHER" id="PTHR38030:SF2">
    <property type="entry name" value="PROTOPORPHYRINOGEN IX DEHYDROGENASE [QUINONE]"/>
    <property type="match status" value="1"/>
</dbReference>
<sequence>MKTVVIYKSKTGFTKKYAEWISEELSADIFDGSEVTTNMLTAYETVIYGGGLYAVGINGVKFIAQNLDKLKDKKVVVFATGVSPLREEVVSEVKNKNFTSEQQKFIRFFYLRGGFDYRKLNFFDKMLMRLLKTSIKWKVKRKKKLTSDEIGMLEIFNKPADYTRKNKIEEIIAYVTS</sequence>
<dbReference type="AlphaFoldDB" id="A0A1Q8QSF3"/>
<dbReference type="STRING" id="1888891.DSOL_3175"/>
<dbReference type="InterPro" id="IPR001226">
    <property type="entry name" value="Flavodoxin_CS"/>
</dbReference>
<dbReference type="SUPFAM" id="SSF52218">
    <property type="entry name" value="Flavoproteins"/>
    <property type="match status" value="1"/>
</dbReference>
<dbReference type="EMBL" id="MLBF01000026">
    <property type="protein sequence ID" value="OLN30232.1"/>
    <property type="molecule type" value="Genomic_DNA"/>
</dbReference>
<dbReference type="GO" id="GO:0010181">
    <property type="term" value="F:FMN binding"/>
    <property type="evidence" value="ECO:0007669"/>
    <property type="project" value="InterPro"/>
</dbReference>
<comment type="caution">
    <text evidence="2">The sequence shown here is derived from an EMBL/GenBank/DDBJ whole genome shotgun (WGS) entry which is preliminary data.</text>
</comment>
<dbReference type="InterPro" id="IPR029039">
    <property type="entry name" value="Flavoprotein-like_sf"/>
</dbReference>
<dbReference type="Proteomes" id="UP000186102">
    <property type="component" value="Unassembled WGS sequence"/>
</dbReference>
<dbReference type="Gene3D" id="3.40.50.360">
    <property type="match status" value="1"/>
</dbReference>
<dbReference type="PROSITE" id="PS00201">
    <property type="entry name" value="FLAVODOXIN"/>
    <property type="match status" value="1"/>
</dbReference>
<evidence type="ECO:0000259" key="1">
    <source>
        <dbReference type="Pfam" id="PF12724"/>
    </source>
</evidence>
<feature type="domain" description="Flavodoxin" evidence="1">
    <location>
        <begin position="4"/>
        <end position="133"/>
    </location>
</feature>
<name>A0A1Q8QSF3_9FIRM</name>
<evidence type="ECO:0000313" key="2">
    <source>
        <dbReference type="EMBL" id="OLN30232.1"/>
    </source>
</evidence>
<dbReference type="GO" id="GO:0006783">
    <property type="term" value="P:heme biosynthetic process"/>
    <property type="evidence" value="ECO:0007669"/>
    <property type="project" value="TreeGrafter"/>
</dbReference>
<dbReference type="OrthoDB" id="2146857at2"/>
<dbReference type="GO" id="GO:0009055">
    <property type="term" value="F:electron transfer activity"/>
    <property type="evidence" value="ECO:0007669"/>
    <property type="project" value="InterPro"/>
</dbReference>
<evidence type="ECO:0000313" key="3">
    <source>
        <dbReference type="Proteomes" id="UP000186102"/>
    </source>
</evidence>
<protein>
    <recommendedName>
        <fullName evidence="1">Flavodoxin domain-containing protein</fullName>
    </recommendedName>
</protein>
<keyword evidence="3" id="KW-1185">Reference proteome</keyword>
<dbReference type="GO" id="GO:0070819">
    <property type="term" value="F:menaquinone-dependent protoporphyrinogen oxidase activity"/>
    <property type="evidence" value="ECO:0007669"/>
    <property type="project" value="TreeGrafter"/>
</dbReference>
<dbReference type="RefSeq" id="WP_075365700.1">
    <property type="nucleotide sequence ID" value="NZ_MLBF01000026.1"/>
</dbReference>
<dbReference type="PANTHER" id="PTHR38030">
    <property type="entry name" value="PROTOPORPHYRINOGEN IX DEHYDROGENASE [MENAQUINONE]"/>
    <property type="match status" value="1"/>
</dbReference>
<dbReference type="Pfam" id="PF12724">
    <property type="entry name" value="Flavodoxin_5"/>
    <property type="match status" value="1"/>
</dbReference>
<reference evidence="2 3" key="1">
    <citation type="submission" date="2016-09" db="EMBL/GenBank/DDBJ databases">
        <title>Complete genome of Desulfosporosinus sp. OL.</title>
        <authorList>
            <person name="Mardanov A."/>
            <person name="Beletsky A."/>
            <person name="Panova A."/>
            <person name="Karnachuk O."/>
            <person name="Ravin N."/>
        </authorList>
    </citation>
    <scope>NUCLEOTIDE SEQUENCE [LARGE SCALE GENOMIC DNA]</scope>
    <source>
        <strain evidence="2 3">OL</strain>
    </source>
</reference>
<accession>A0A1Q8QSF3</accession>
<dbReference type="InterPro" id="IPR026816">
    <property type="entry name" value="Flavodoxin_dom"/>
</dbReference>